<dbReference type="PANTHER" id="PTHR32502">
    <property type="entry name" value="N-ACETYLGALACTOSAMINE PERMEASE II COMPONENT-RELATED"/>
    <property type="match status" value="1"/>
</dbReference>
<protein>
    <submittedName>
        <fullName evidence="10">PTS sugar transporter subunit IIC</fullName>
    </submittedName>
</protein>
<sequence>MNDVLRAVLVGLVYWVSMGRAFYYFSFAFRKPVVLGVVIGAIYGDVQMGLLLGASIQLMYMGGIEAGGNIPSDQGLAACIAIPAALVNGLDPGTAVALAVPFGVLGVLINNVRRTINSFFNTKGDQLVVEGKYDALAKFSFLIPWLANGVLYFTPVFIATLVGPSAVQAFLDVIPQWVMGGLSNAGNMLPALGFALTLVVMGKRHYLPFFVLGFFLYELLGFSMLTGAVIGLCFAMIASLFVQHNEKEVLDV</sequence>
<dbReference type="KEGG" id="tio:INP52_09195"/>
<evidence type="ECO:0000256" key="3">
    <source>
        <dbReference type="ARBA" id="ARBA00022475"/>
    </source>
</evidence>
<dbReference type="InterPro" id="IPR004700">
    <property type="entry name" value="PTS_IIC_man"/>
</dbReference>
<reference evidence="10 11" key="1">
    <citation type="submission" date="2020-10" db="EMBL/GenBank/DDBJ databases">
        <title>Olsenella immobilis sp.nov., isolated from the mud in a fermentation cellar used for the production of Chinese strong-flavoured liquor.</title>
        <authorList>
            <person name="Lu L."/>
        </authorList>
    </citation>
    <scope>NUCLEOTIDE SEQUENCE [LARGE SCALE GENOMIC DNA]</scope>
    <source>
        <strain evidence="10 11">LZLJ-2</strain>
    </source>
</reference>
<accession>A0A7S7M878</accession>
<keyword evidence="8 9" id="KW-0472">Membrane</keyword>
<dbReference type="PANTHER" id="PTHR32502:SF8">
    <property type="entry name" value="N-ACETYLGALACTOSAMINE PERMEASE IIC COMPONENT 1"/>
    <property type="match status" value="1"/>
</dbReference>
<evidence type="ECO:0000256" key="7">
    <source>
        <dbReference type="ARBA" id="ARBA00022989"/>
    </source>
</evidence>
<dbReference type="PROSITE" id="PS51106">
    <property type="entry name" value="PTS_EIIC_TYPE_4"/>
    <property type="match status" value="1"/>
</dbReference>
<evidence type="ECO:0000256" key="8">
    <source>
        <dbReference type="ARBA" id="ARBA00023136"/>
    </source>
</evidence>
<dbReference type="EMBL" id="CP063767">
    <property type="protein sequence ID" value="QOY60552.1"/>
    <property type="molecule type" value="Genomic_DNA"/>
</dbReference>
<evidence type="ECO:0000256" key="4">
    <source>
        <dbReference type="ARBA" id="ARBA00022597"/>
    </source>
</evidence>
<feature type="transmembrane region" description="Helical" evidence="9">
    <location>
        <begin position="7"/>
        <end position="27"/>
    </location>
</feature>
<dbReference type="GO" id="GO:0005886">
    <property type="term" value="C:plasma membrane"/>
    <property type="evidence" value="ECO:0007669"/>
    <property type="project" value="UniProtKB-SubCell"/>
</dbReference>
<evidence type="ECO:0000256" key="2">
    <source>
        <dbReference type="ARBA" id="ARBA00022448"/>
    </source>
</evidence>
<proteinExistence type="predicted"/>
<feature type="transmembrane region" description="Helical" evidence="9">
    <location>
        <begin position="33"/>
        <end position="54"/>
    </location>
</feature>
<evidence type="ECO:0000256" key="9">
    <source>
        <dbReference type="SAM" id="Phobius"/>
    </source>
</evidence>
<feature type="transmembrane region" description="Helical" evidence="9">
    <location>
        <begin position="182"/>
        <end position="202"/>
    </location>
</feature>
<dbReference type="Proteomes" id="UP000593735">
    <property type="component" value="Chromosome"/>
</dbReference>
<evidence type="ECO:0000256" key="1">
    <source>
        <dbReference type="ARBA" id="ARBA00004651"/>
    </source>
</evidence>
<evidence type="ECO:0000313" key="11">
    <source>
        <dbReference type="Proteomes" id="UP000593735"/>
    </source>
</evidence>
<keyword evidence="7 9" id="KW-1133">Transmembrane helix</keyword>
<comment type="subcellular location">
    <subcellularLocation>
        <location evidence="1">Cell membrane</location>
        <topology evidence="1">Multi-pass membrane protein</topology>
    </subcellularLocation>
</comment>
<evidence type="ECO:0000256" key="6">
    <source>
        <dbReference type="ARBA" id="ARBA00022692"/>
    </source>
</evidence>
<dbReference type="InterPro" id="IPR050303">
    <property type="entry name" value="GatZ_KbaZ_carbometab"/>
</dbReference>
<keyword evidence="6 9" id="KW-0812">Transmembrane</keyword>
<gene>
    <name evidence="10" type="ORF">INP52_09195</name>
</gene>
<keyword evidence="11" id="KW-1185">Reference proteome</keyword>
<dbReference type="RefSeq" id="WP_194371118.1">
    <property type="nucleotide sequence ID" value="NZ_CP063767.1"/>
</dbReference>
<keyword evidence="4 10" id="KW-0762">Sugar transport</keyword>
<feature type="transmembrane region" description="Helical" evidence="9">
    <location>
        <begin position="209"/>
        <end position="242"/>
    </location>
</feature>
<evidence type="ECO:0000313" key="10">
    <source>
        <dbReference type="EMBL" id="QOY60552.1"/>
    </source>
</evidence>
<name>A0A7S7M878_9ACTN</name>
<organism evidence="10 11">
    <name type="scientific">Thermophilibacter immobilis</name>
    <dbReference type="NCBI Taxonomy" id="2779519"/>
    <lineage>
        <taxon>Bacteria</taxon>
        <taxon>Bacillati</taxon>
        <taxon>Actinomycetota</taxon>
        <taxon>Coriobacteriia</taxon>
        <taxon>Coriobacteriales</taxon>
        <taxon>Atopobiaceae</taxon>
        <taxon>Thermophilibacter</taxon>
    </lineage>
</organism>
<dbReference type="Pfam" id="PF03609">
    <property type="entry name" value="EII-Sor"/>
    <property type="match status" value="1"/>
</dbReference>
<keyword evidence="5" id="KW-0598">Phosphotransferase system</keyword>
<evidence type="ECO:0000256" key="5">
    <source>
        <dbReference type="ARBA" id="ARBA00022683"/>
    </source>
</evidence>
<feature type="transmembrane region" description="Helical" evidence="9">
    <location>
        <begin position="142"/>
        <end position="162"/>
    </location>
</feature>
<keyword evidence="3" id="KW-1003">Cell membrane</keyword>
<dbReference type="GO" id="GO:0009401">
    <property type="term" value="P:phosphoenolpyruvate-dependent sugar phosphotransferase system"/>
    <property type="evidence" value="ECO:0007669"/>
    <property type="project" value="UniProtKB-KW"/>
</dbReference>
<keyword evidence="2" id="KW-0813">Transport</keyword>
<dbReference type="AlphaFoldDB" id="A0A7S7M878"/>